<name>A0A1H6T326_9BACT</name>
<dbReference type="Proteomes" id="UP000199403">
    <property type="component" value="Unassembled WGS sequence"/>
</dbReference>
<gene>
    <name evidence="2" type="ORF">SAMN05192553_10182</name>
</gene>
<sequence length="387" mass="44016">MQTKRILWIIALLCWPALVQAQYESVSFSAEKNQLNGGLPLPSETPFYLEGSLPEGIKRVEVQVFKSKKTEKQADFYYWKAPYLRSPTNYELFVAYPLRSSENYTLRFYFYSASDEEETASLENALHENLESYIQATILAGKRGTETLSRPAAMLDHVNEIVWQGLKNFQHPLDQEFEGFSDVVKQKIAQLDRVKLKKARFNLLAKKTDPDIQDQALFADQLKQELIKLLKAETSQYLQNQMLMLVDVRVIDNYPTENKPYYLPLSIGYAGTYFRGDFNNLDYGTSAFGGISLPLANKNFTKVLGNASISTGVFFSNMRDSNEREISGPLIGRPVYVGLGYSFFRVLRFNAGAVLTSTDVNSNIEDVTIYPFVGFSAEFSLWLGLRK</sequence>
<dbReference type="OrthoDB" id="833044at2"/>
<keyword evidence="3" id="KW-1185">Reference proteome</keyword>
<keyword evidence="1" id="KW-0732">Signal</keyword>
<dbReference type="STRING" id="1416801.SAMN05192553_10182"/>
<evidence type="ECO:0000313" key="3">
    <source>
        <dbReference type="Proteomes" id="UP000199403"/>
    </source>
</evidence>
<organism evidence="2 3">
    <name type="scientific">Cyclobacterium xiamenense</name>
    <dbReference type="NCBI Taxonomy" id="1297121"/>
    <lineage>
        <taxon>Bacteria</taxon>
        <taxon>Pseudomonadati</taxon>
        <taxon>Bacteroidota</taxon>
        <taxon>Cytophagia</taxon>
        <taxon>Cytophagales</taxon>
        <taxon>Cyclobacteriaceae</taxon>
        <taxon>Cyclobacterium</taxon>
    </lineage>
</organism>
<reference evidence="3" key="1">
    <citation type="submission" date="2016-10" db="EMBL/GenBank/DDBJ databases">
        <authorList>
            <person name="Varghese N."/>
            <person name="Submissions S."/>
        </authorList>
    </citation>
    <scope>NUCLEOTIDE SEQUENCE [LARGE SCALE GENOMIC DNA]</scope>
    <source>
        <strain evidence="3">IBRC-M 10761</strain>
    </source>
</reference>
<accession>A0A1H6T326</accession>
<dbReference type="AlphaFoldDB" id="A0A1H6T326"/>
<protein>
    <submittedName>
        <fullName evidence="2">Uncharacterized protein</fullName>
    </submittedName>
</protein>
<feature type="chain" id="PRO_5011468252" evidence="1">
    <location>
        <begin position="22"/>
        <end position="387"/>
    </location>
</feature>
<dbReference type="RefSeq" id="WP_092167959.1">
    <property type="nucleotide sequence ID" value="NZ_FNZH01000001.1"/>
</dbReference>
<dbReference type="EMBL" id="FNZH01000001">
    <property type="protein sequence ID" value="SEI74503.1"/>
    <property type="molecule type" value="Genomic_DNA"/>
</dbReference>
<evidence type="ECO:0000256" key="1">
    <source>
        <dbReference type="SAM" id="SignalP"/>
    </source>
</evidence>
<feature type="signal peptide" evidence="1">
    <location>
        <begin position="1"/>
        <end position="21"/>
    </location>
</feature>
<proteinExistence type="predicted"/>
<evidence type="ECO:0000313" key="2">
    <source>
        <dbReference type="EMBL" id="SEI74503.1"/>
    </source>
</evidence>